<dbReference type="OrthoDB" id="9807112at2"/>
<dbReference type="InterPro" id="IPR002641">
    <property type="entry name" value="PNPLA_dom"/>
</dbReference>
<keyword evidence="1 4" id="KW-0378">Hydrolase</keyword>
<protein>
    <submittedName>
        <fullName evidence="6">Patatin-like phospholipase family protein</fullName>
    </submittedName>
</protein>
<dbReference type="InterPro" id="IPR050301">
    <property type="entry name" value="NTE"/>
</dbReference>
<feature type="domain" description="PNPLA" evidence="5">
    <location>
        <begin position="55"/>
        <end position="238"/>
    </location>
</feature>
<sequence>MALFYCTASRRMVGHDPPGASSNQLWVSAPAGGCPIYQSLIEADQSRPRERHLSLALQGGGSLGAFAWGVLDRLLEEENLTFDAVSGASAGAVNAVILAGGLLAGGKPEARRRLDHFWERMSQMAPPKRSAAAALFADLVSHLVSPYQLNPLNLNPLKRLLSAEVDFEALRANPSLKLLIAATAVSTGRLQIFRETELTREMVLASASLPLLSQAVPIGGERYWDGGYSANPPLTPLVEVSEASDLLIVQIMPTQGAELPMSSPAIVKRLEQVTFNGVFLREAAALAMMARVAGSDSQDPAFSRKLQQLRVHHISADRECPKLSEASGSNLDRRFLLKPRECGRSAAETWLSDGMNTPALQRGMLSEEYSETVLPAV</sequence>
<dbReference type="PANTHER" id="PTHR14226:SF78">
    <property type="entry name" value="SLR0060 PROTEIN"/>
    <property type="match status" value="1"/>
</dbReference>
<feature type="active site" description="Proton acceptor" evidence="4">
    <location>
        <position position="225"/>
    </location>
</feature>
<dbReference type="SUPFAM" id="SSF52151">
    <property type="entry name" value="FabD/lysophospholipase-like"/>
    <property type="match status" value="1"/>
</dbReference>
<dbReference type="Proteomes" id="UP000474159">
    <property type="component" value="Unassembled WGS sequence"/>
</dbReference>
<gene>
    <name evidence="6" type="ORF">F6X53_30855</name>
</gene>
<evidence type="ECO:0000256" key="4">
    <source>
        <dbReference type="PROSITE-ProRule" id="PRU01161"/>
    </source>
</evidence>
<dbReference type="GO" id="GO:0016787">
    <property type="term" value="F:hydrolase activity"/>
    <property type="evidence" value="ECO:0007669"/>
    <property type="project" value="UniProtKB-UniRule"/>
</dbReference>
<dbReference type="EMBL" id="VZZK01000074">
    <property type="protein sequence ID" value="KAB1069541.1"/>
    <property type="molecule type" value="Genomic_DNA"/>
</dbReference>
<reference evidence="6 7" key="1">
    <citation type="submission" date="2019-09" db="EMBL/GenBank/DDBJ databases">
        <title>YIM 48816 draft genome.</title>
        <authorList>
            <person name="Jiang L."/>
        </authorList>
    </citation>
    <scope>NUCLEOTIDE SEQUENCE [LARGE SCALE GENOMIC DNA]</scope>
    <source>
        <strain evidence="6 7">YIM 48816</strain>
    </source>
</reference>
<keyword evidence="2 4" id="KW-0442">Lipid degradation</keyword>
<evidence type="ECO:0000259" key="5">
    <source>
        <dbReference type="PROSITE" id="PS51635"/>
    </source>
</evidence>
<feature type="short sequence motif" description="DGA/G" evidence="4">
    <location>
        <begin position="225"/>
        <end position="227"/>
    </location>
</feature>
<evidence type="ECO:0000256" key="1">
    <source>
        <dbReference type="ARBA" id="ARBA00022801"/>
    </source>
</evidence>
<dbReference type="RefSeq" id="WP_151005570.1">
    <property type="nucleotide sequence ID" value="NZ_VZZK01000074.1"/>
</dbReference>
<feature type="active site" description="Nucleophile" evidence="4">
    <location>
        <position position="89"/>
    </location>
</feature>
<evidence type="ECO:0000313" key="7">
    <source>
        <dbReference type="Proteomes" id="UP000474159"/>
    </source>
</evidence>
<keyword evidence="7" id="KW-1185">Reference proteome</keyword>
<evidence type="ECO:0000256" key="3">
    <source>
        <dbReference type="ARBA" id="ARBA00023098"/>
    </source>
</evidence>
<dbReference type="PROSITE" id="PS51635">
    <property type="entry name" value="PNPLA"/>
    <property type="match status" value="1"/>
</dbReference>
<dbReference type="PANTHER" id="PTHR14226">
    <property type="entry name" value="NEUROPATHY TARGET ESTERASE/SWISS CHEESE D.MELANOGASTER"/>
    <property type="match status" value="1"/>
</dbReference>
<keyword evidence="3 4" id="KW-0443">Lipid metabolism</keyword>
<feature type="short sequence motif" description="GXGXXG" evidence="4">
    <location>
        <begin position="59"/>
        <end position="64"/>
    </location>
</feature>
<proteinExistence type="predicted"/>
<dbReference type="GO" id="GO:0016042">
    <property type="term" value="P:lipid catabolic process"/>
    <property type="evidence" value="ECO:0007669"/>
    <property type="project" value="UniProtKB-UniRule"/>
</dbReference>
<dbReference type="AlphaFoldDB" id="A0A6L3SNL0"/>
<accession>A0A6L3SNL0</accession>
<comment type="caution">
    <text evidence="6">The sequence shown here is derived from an EMBL/GenBank/DDBJ whole genome shotgun (WGS) entry which is preliminary data.</text>
</comment>
<dbReference type="Pfam" id="PF01734">
    <property type="entry name" value="Patatin"/>
    <property type="match status" value="1"/>
</dbReference>
<dbReference type="Gene3D" id="3.40.1090.10">
    <property type="entry name" value="Cytosolic phospholipase A2 catalytic domain"/>
    <property type="match status" value="2"/>
</dbReference>
<evidence type="ECO:0000256" key="2">
    <source>
        <dbReference type="ARBA" id="ARBA00022963"/>
    </source>
</evidence>
<feature type="short sequence motif" description="GXSXG" evidence="4">
    <location>
        <begin position="87"/>
        <end position="91"/>
    </location>
</feature>
<organism evidence="6 7">
    <name type="scientific">Methylobacterium soli</name>
    <dbReference type="NCBI Taxonomy" id="553447"/>
    <lineage>
        <taxon>Bacteria</taxon>
        <taxon>Pseudomonadati</taxon>
        <taxon>Pseudomonadota</taxon>
        <taxon>Alphaproteobacteria</taxon>
        <taxon>Hyphomicrobiales</taxon>
        <taxon>Methylobacteriaceae</taxon>
        <taxon>Methylobacterium</taxon>
    </lineage>
</organism>
<name>A0A6L3SNL0_9HYPH</name>
<dbReference type="InterPro" id="IPR016035">
    <property type="entry name" value="Acyl_Trfase/lysoPLipase"/>
</dbReference>
<evidence type="ECO:0000313" key="6">
    <source>
        <dbReference type="EMBL" id="KAB1069541.1"/>
    </source>
</evidence>